<name>C6RCL7_9BACT</name>
<dbReference type="EMBL" id="ACVQ01000001">
    <property type="protein sequence ID" value="EET80889.1"/>
    <property type="molecule type" value="Genomic_DNA"/>
</dbReference>
<comment type="caution">
    <text evidence="1">The sequence shown here is derived from an EMBL/GenBank/DDBJ whole genome shotgun (WGS) entry which is preliminary data.</text>
</comment>
<accession>C6RCL7</accession>
<reference evidence="1 2" key="1">
    <citation type="submission" date="2009-07" db="EMBL/GenBank/DDBJ databases">
        <authorList>
            <person name="Madupu R."/>
            <person name="Sebastian Y."/>
            <person name="Durkin A.S."/>
            <person name="Torralba M."/>
            <person name="Methe B."/>
            <person name="Sutton G.G."/>
            <person name="Strausberg R.L."/>
            <person name="Nelson K.E."/>
        </authorList>
    </citation>
    <scope>NUCLEOTIDE SEQUENCE [LARGE SCALE GENOMIC DNA]</scope>
    <source>
        <strain evidence="1 2">RM3277</strain>
    </source>
</reference>
<evidence type="ECO:0000313" key="1">
    <source>
        <dbReference type="EMBL" id="EET80889.1"/>
    </source>
</evidence>
<keyword evidence="2" id="KW-1185">Reference proteome</keyword>
<evidence type="ECO:0000313" key="2">
    <source>
        <dbReference type="Proteomes" id="UP000003107"/>
    </source>
</evidence>
<proteinExistence type="predicted"/>
<dbReference type="STRING" id="553219.CAMSH0001_2391"/>
<sequence length="58" mass="6510">MVCYARHGRRKYLRRRPVSGGLKRLKISAKGGAKEKTSYFICTGGAGFLRFINVYAKA</sequence>
<dbReference type="AlphaFoldDB" id="C6RCL7"/>
<gene>
    <name evidence="1" type="ORF">CAMSH0001_2391</name>
</gene>
<dbReference type="Proteomes" id="UP000003107">
    <property type="component" value="Unassembled WGS sequence"/>
</dbReference>
<protein>
    <submittedName>
        <fullName evidence="1">Uncharacterized protein</fullName>
    </submittedName>
</protein>
<organism evidence="1 2">
    <name type="scientific">Campylobacter showae RM3277</name>
    <dbReference type="NCBI Taxonomy" id="553219"/>
    <lineage>
        <taxon>Bacteria</taxon>
        <taxon>Pseudomonadati</taxon>
        <taxon>Campylobacterota</taxon>
        <taxon>Epsilonproteobacteria</taxon>
        <taxon>Campylobacterales</taxon>
        <taxon>Campylobacteraceae</taxon>
        <taxon>Campylobacter</taxon>
    </lineage>
</organism>